<dbReference type="PANTHER" id="PTHR46173">
    <property type="entry name" value="CCA TRNA NUCLEOTIDYLTRANSFERASE 1, MITOCHONDRIAL"/>
    <property type="match status" value="1"/>
</dbReference>
<comment type="caution">
    <text evidence="11">The sequence shown here is derived from an EMBL/GenBank/DDBJ whole genome shotgun (WGS) entry which is preliminary data.</text>
</comment>
<dbReference type="SUPFAM" id="SSF81301">
    <property type="entry name" value="Nucleotidyltransferase"/>
    <property type="match status" value="1"/>
</dbReference>
<evidence type="ECO:0000256" key="3">
    <source>
        <dbReference type="ARBA" id="ARBA00022694"/>
    </source>
</evidence>
<dbReference type="EC" id="2.7.7.72" evidence="11"/>
<dbReference type="PANTHER" id="PTHR46173:SF1">
    <property type="entry name" value="CCA TRNA NUCLEOTIDYLTRANSFERASE 1, MITOCHONDRIAL"/>
    <property type="match status" value="1"/>
</dbReference>
<keyword evidence="6" id="KW-0547">Nucleotide-binding</keyword>
<evidence type="ECO:0000256" key="4">
    <source>
        <dbReference type="ARBA" id="ARBA00022695"/>
    </source>
</evidence>
<dbReference type="NCBIfam" id="TIGR02692">
    <property type="entry name" value="tRNA_CCA_actino"/>
    <property type="match status" value="1"/>
</dbReference>
<dbReference type="Pfam" id="PF01743">
    <property type="entry name" value="PolyA_pol"/>
    <property type="match status" value="1"/>
</dbReference>
<dbReference type="Gene3D" id="1.10.3090.10">
    <property type="entry name" value="cca-adding enzyme, domain 2"/>
    <property type="match status" value="1"/>
</dbReference>
<gene>
    <name evidence="11" type="ORF">ACFQKB_28110</name>
</gene>
<dbReference type="Proteomes" id="UP001596380">
    <property type="component" value="Unassembled WGS sequence"/>
</dbReference>
<protein>
    <submittedName>
        <fullName evidence="11">CCA tRNA nucleotidyltransferase</fullName>
        <ecNumber evidence="11">2.7.7.72</ecNumber>
    </submittedName>
</protein>
<comment type="cofactor">
    <cofactor evidence="1">
        <name>Mg(2+)</name>
        <dbReference type="ChEBI" id="CHEBI:18420"/>
    </cofactor>
</comment>
<sequence>MAVPHQNVTPEPSRTQKTAIAELLREVAPVADELGALFSAAGHELALVGGPVRDALLRRPGKDVDLTTDAPPQRVLELVTPWADAVWTIGIEFGTVGLRKGGHELEITTYRSESYDPKSRKPEVAYGTSLVEDLRRRDFAVNAMAARLPGYEFVDPFGGLADLQRRVMRTPGRPEDSFSDDPLRMLRAARFASQLGFTVAPDVVRAMEEMAGRIEIVSAERVRDELSKLITGAHPREGLALLVDTGLAAHVLPELPKLRLEIDEHHRHKDVYEHSLIVLEQAIAQEENGPDLVLRLAALLHDIGKPRTRRFEAGGRVSFHHHEVVGAKMTRKRLTALRYPKDVVNEVSRLVELHLRFHGYGTGEWTDSAVRRYVRDAGPLLARLHKLTRADCTTRNKRKADRLRRTYDDLEERIARLAEEEELAAMRPEIDGNEIQEILGIRPGPLVGKAYRFLLDLRLDRGIIGRDAAAEELRRWAAAQGLFDELPGTAATSRGGGAVRDGDADEDGDGDGDGDGERGGEA</sequence>
<keyword evidence="8" id="KW-0175">Coiled coil</keyword>
<dbReference type="Gene3D" id="3.30.460.10">
    <property type="entry name" value="Beta Polymerase, domain 2"/>
    <property type="match status" value="1"/>
</dbReference>
<dbReference type="InterPro" id="IPR032828">
    <property type="entry name" value="PolyA_RNA-bd"/>
</dbReference>
<dbReference type="RefSeq" id="WP_378044409.1">
    <property type="nucleotide sequence ID" value="NZ_JBHSXE010000001.1"/>
</dbReference>
<feature type="region of interest" description="Disordered" evidence="9">
    <location>
        <begin position="486"/>
        <end position="522"/>
    </location>
</feature>
<dbReference type="EMBL" id="JBHSXS010000020">
    <property type="protein sequence ID" value="MFC6883651.1"/>
    <property type="molecule type" value="Genomic_DNA"/>
</dbReference>
<reference evidence="12" key="1">
    <citation type="journal article" date="2019" name="Int. J. Syst. Evol. Microbiol.">
        <title>The Global Catalogue of Microorganisms (GCM) 10K type strain sequencing project: providing services to taxonomists for standard genome sequencing and annotation.</title>
        <authorList>
            <consortium name="The Broad Institute Genomics Platform"/>
            <consortium name="The Broad Institute Genome Sequencing Center for Infectious Disease"/>
            <person name="Wu L."/>
            <person name="Ma J."/>
        </authorList>
    </citation>
    <scope>NUCLEOTIDE SEQUENCE [LARGE SCALE GENOMIC DNA]</scope>
    <source>
        <strain evidence="12">JCM 3369</strain>
    </source>
</reference>
<dbReference type="InterPro" id="IPR014065">
    <property type="entry name" value="tRNA_adenylyltransferase"/>
</dbReference>
<feature type="compositionally biased region" description="Acidic residues" evidence="9">
    <location>
        <begin position="503"/>
        <end position="514"/>
    </location>
</feature>
<evidence type="ECO:0000313" key="11">
    <source>
        <dbReference type="EMBL" id="MFC6883651.1"/>
    </source>
</evidence>
<keyword evidence="2 11" id="KW-0808">Transferase</keyword>
<dbReference type="InterPro" id="IPR006674">
    <property type="entry name" value="HD_domain"/>
</dbReference>
<accession>A0ABW2CPE0</accession>
<dbReference type="Pfam" id="PF12627">
    <property type="entry name" value="PolyA_pol_RNAbd"/>
    <property type="match status" value="1"/>
</dbReference>
<feature type="coiled-coil region" evidence="8">
    <location>
        <begin position="393"/>
        <end position="427"/>
    </location>
</feature>
<evidence type="ECO:0000256" key="1">
    <source>
        <dbReference type="ARBA" id="ARBA00001946"/>
    </source>
</evidence>
<keyword evidence="5" id="KW-0479">Metal-binding</keyword>
<evidence type="ECO:0000256" key="7">
    <source>
        <dbReference type="ARBA" id="ARBA00022842"/>
    </source>
</evidence>
<evidence type="ECO:0000256" key="8">
    <source>
        <dbReference type="SAM" id="Coils"/>
    </source>
</evidence>
<dbReference type="CDD" id="cd00077">
    <property type="entry name" value="HDc"/>
    <property type="match status" value="1"/>
</dbReference>
<dbReference type="InterPro" id="IPR002646">
    <property type="entry name" value="PolA_pol_head_dom"/>
</dbReference>
<keyword evidence="12" id="KW-1185">Reference proteome</keyword>
<organism evidence="11 12">
    <name type="scientific">Actinomadura yumaensis</name>
    <dbReference type="NCBI Taxonomy" id="111807"/>
    <lineage>
        <taxon>Bacteria</taxon>
        <taxon>Bacillati</taxon>
        <taxon>Actinomycetota</taxon>
        <taxon>Actinomycetes</taxon>
        <taxon>Streptosporangiales</taxon>
        <taxon>Thermomonosporaceae</taxon>
        <taxon>Actinomadura</taxon>
    </lineage>
</organism>
<keyword evidence="7" id="KW-0460">Magnesium</keyword>
<keyword evidence="4 11" id="KW-0548">Nucleotidyltransferase</keyword>
<evidence type="ECO:0000256" key="6">
    <source>
        <dbReference type="ARBA" id="ARBA00022741"/>
    </source>
</evidence>
<dbReference type="NCBIfam" id="TIGR00277">
    <property type="entry name" value="HDIG"/>
    <property type="match status" value="1"/>
</dbReference>
<evidence type="ECO:0000256" key="5">
    <source>
        <dbReference type="ARBA" id="ARBA00022723"/>
    </source>
</evidence>
<dbReference type="Pfam" id="PF01966">
    <property type="entry name" value="HD"/>
    <property type="match status" value="1"/>
</dbReference>
<evidence type="ECO:0000256" key="9">
    <source>
        <dbReference type="SAM" id="MobiDB-lite"/>
    </source>
</evidence>
<dbReference type="InterPro" id="IPR050264">
    <property type="entry name" value="Bact_CCA-adding_enz_type3_sf"/>
</dbReference>
<evidence type="ECO:0000256" key="2">
    <source>
        <dbReference type="ARBA" id="ARBA00022679"/>
    </source>
</evidence>
<evidence type="ECO:0000313" key="12">
    <source>
        <dbReference type="Proteomes" id="UP001596380"/>
    </source>
</evidence>
<dbReference type="InterPro" id="IPR006675">
    <property type="entry name" value="HDIG_dom"/>
</dbReference>
<dbReference type="InterPro" id="IPR043519">
    <property type="entry name" value="NT_sf"/>
</dbReference>
<name>A0ABW2CPE0_9ACTN</name>
<evidence type="ECO:0000259" key="10">
    <source>
        <dbReference type="SMART" id="SM00471"/>
    </source>
</evidence>
<dbReference type="SMART" id="SM00471">
    <property type="entry name" value="HDc"/>
    <property type="match status" value="1"/>
</dbReference>
<dbReference type="SUPFAM" id="SSF81891">
    <property type="entry name" value="Poly A polymerase C-terminal region-like"/>
    <property type="match status" value="1"/>
</dbReference>
<proteinExistence type="predicted"/>
<dbReference type="GO" id="GO:0004810">
    <property type="term" value="F:CCA tRNA nucleotidyltransferase activity"/>
    <property type="evidence" value="ECO:0007669"/>
    <property type="project" value="UniProtKB-EC"/>
</dbReference>
<dbReference type="CDD" id="cd05398">
    <property type="entry name" value="NT_ClassII-CCAase"/>
    <property type="match status" value="1"/>
</dbReference>
<keyword evidence="3" id="KW-0819">tRNA processing</keyword>
<dbReference type="InterPro" id="IPR003607">
    <property type="entry name" value="HD/PDEase_dom"/>
</dbReference>
<feature type="domain" description="HD/PDEase" evidence="10">
    <location>
        <begin position="267"/>
        <end position="433"/>
    </location>
</feature>